<sequence length="516" mass="59820">MLRTKIILSLLGIMIILGCSKDEPSENLKPNPEVSVGVFIDSPVEGLYYETPSRSGFTNSAGEFEYLKGEKVSFYVGDIKLGSAMAKSVMTPITIASVKGASIYTKEVKYMAAFLQTLDLDGNPKNGIKLIPDVVNAIDQQNISFKQPQQDLMFNIVKLVKETTGIELNEVYPEQAASHLAETLGENYNSYQNLLPILKSWSNSAAAMSSFEWSTVLDEDGKIQKFIRMEKYPSRLSSEYEILSFNENGFPESYLYRSYISGEVNYSEKVDIIYDEIGQISGFDRFNINGDSYTQFGKLMFTELDSNGYVLTSKAYTPANEFQQQWVYQRLENGNKTSAMRYLTEEIVNEVNYSARNEYTYTDFGDLHTLNQFFPDRSDRFNTYFYREDNTLSQRTMEFSNNIRVYDYFYDENEVQNAFHITEGEWRSEYVEFYPNGDYKLVNTYYKDWLQEIAAFDEEGYAMVKVWDLDKSGSFKVEYRTPDWKLYKAEYYDNDGNLFKTEHYDENEVLINTEYV</sequence>
<evidence type="ECO:0000313" key="1">
    <source>
        <dbReference type="EMBL" id="MCM8569332.1"/>
    </source>
</evidence>
<protein>
    <submittedName>
        <fullName evidence="1">Uncharacterized protein</fullName>
    </submittedName>
</protein>
<gene>
    <name evidence="1" type="ORF">NE848_08070</name>
</gene>
<dbReference type="RefSeq" id="WP_252112290.1">
    <property type="nucleotide sequence ID" value="NZ_JAMSCK010000003.1"/>
</dbReference>
<accession>A0ABT0Z0R6</accession>
<dbReference type="EMBL" id="JAMSCK010000003">
    <property type="protein sequence ID" value="MCM8569332.1"/>
    <property type="molecule type" value="Genomic_DNA"/>
</dbReference>
<organism evidence="1 2">
    <name type="scientific">Gramella jeungdoensis</name>
    <dbReference type="NCBI Taxonomy" id="708091"/>
    <lineage>
        <taxon>Bacteria</taxon>
        <taxon>Pseudomonadati</taxon>
        <taxon>Bacteroidota</taxon>
        <taxon>Flavobacteriia</taxon>
        <taxon>Flavobacteriales</taxon>
        <taxon>Flavobacteriaceae</taxon>
        <taxon>Christiangramia</taxon>
    </lineage>
</organism>
<dbReference type="Proteomes" id="UP001155077">
    <property type="component" value="Unassembled WGS sequence"/>
</dbReference>
<name>A0ABT0Z0R6_9FLAO</name>
<dbReference type="PROSITE" id="PS51257">
    <property type="entry name" value="PROKAR_LIPOPROTEIN"/>
    <property type="match status" value="1"/>
</dbReference>
<evidence type="ECO:0000313" key="2">
    <source>
        <dbReference type="Proteomes" id="UP001155077"/>
    </source>
</evidence>
<proteinExistence type="predicted"/>
<reference evidence="1" key="1">
    <citation type="submission" date="2022-06" db="EMBL/GenBank/DDBJ databases">
        <title>Gramella sediminis sp. nov., isolated from deep-sea sediment of the Indian Ocean.</title>
        <authorList>
            <person name="Yang L."/>
        </authorList>
    </citation>
    <scope>NUCLEOTIDE SEQUENCE</scope>
    <source>
        <strain evidence="1">HMD3159</strain>
    </source>
</reference>
<comment type="caution">
    <text evidence="1">The sequence shown here is derived from an EMBL/GenBank/DDBJ whole genome shotgun (WGS) entry which is preliminary data.</text>
</comment>
<keyword evidence="2" id="KW-1185">Reference proteome</keyword>